<evidence type="ECO:0000259" key="8">
    <source>
        <dbReference type="Pfam" id="PF08544"/>
    </source>
</evidence>
<dbReference type="Gene3D" id="3.30.230.10">
    <property type="match status" value="1"/>
</dbReference>
<evidence type="ECO:0000256" key="1">
    <source>
        <dbReference type="ARBA" id="ARBA00006566"/>
    </source>
</evidence>
<accession>A0ABQ1WE79</accession>
<evidence type="ECO:0000259" key="7">
    <source>
        <dbReference type="Pfam" id="PF00288"/>
    </source>
</evidence>
<dbReference type="RefSeq" id="WP_011710014.1">
    <property type="nucleotide sequence ID" value="NZ_BMIX01000001.1"/>
</dbReference>
<evidence type="ECO:0000313" key="10">
    <source>
        <dbReference type="EMBL" id="GGG26235.1"/>
    </source>
</evidence>
<evidence type="ECO:0000256" key="4">
    <source>
        <dbReference type="ARBA" id="ARBA00022840"/>
    </source>
</evidence>
<feature type="domain" description="GHMP kinase C-terminal" evidence="8">
    <location>
        <begin position="302"/>
        <end position="382"/>
    </location>
</feature>
<evidence type="ECO:0000256" key="2">
    <source>
        <dbReference type="ARBA" id="ARBA00022741"/>
    </source>
</evidence>
<dbReference type="NCBIfam" id="TIGR00131">
    <property type="entry name" value="gal_kin"/>
    <property type="match status" value="1"/>
</dbReference>
<comment type="similarity">
    <text evidence="1">Belongs to the GHMP kinase family. GalK subfamily.</text>
</comment>
<dbReference type="Pfam" id="PF00288">
    <property type="entry name" value="GHMP_kinases_N"/>
    <property type="match status" value="1"/>
</dbReference>
<dbReference type="InterPro" id="IPR006206">
    <property type="entry name" value="Mevalonate/galactokinase"/>
</dbReference>
<dbReference type="PANTHER" id="PTHR10457">
    <property type="entry name" value="MEVALONATE KINASE/GALACTOKINASE"/>
    <property type="match status" value="1"/>
</dbReference>
<keyword evidence="11" id="KW-1185">Reference proteome</keyword>
<dbReference type="Pfam" id="PF10509">
    <property type="entry name" value="GalKase_gal_bdg"/>
    <property type="match status" value="1"/>
</dbReference>
<dbReference type="PRINTS" id="PR00959">
    <property type="entry name" value="MEVGALKINASE"/>
</dbReference>
<keyword evidence="3" id="KW-0808">Transferase</keyword>
<dbReference type="Gene3D" id="3.30.70.890">
    <property type="entry name" value="GHMP kinase, C-terminal domain"/>
    <property type="match status" value="1"/>
</dbReference>
<feature type="domain" description="GHMP kinase N-terminal" evidence="7">
    <location>
        <begin position="111"/>
        <end position="198"/>
    </location>
</feature>
<evidence type="ECO:0000259" key="9">
    <source>
        <dbReference type="Pfam" id="PF10509"/>
    </source>
</evidence>
<dbReference type="Pfam" id="PF08544">
    <property type="entry name" value="GHMP_kinases_C"/>
    <property type="match status" value="1"/>
</dbReference>
<reference evidence="11" key="1">
    <citation type="journal article" date="2019" name="Int. J. Syst. Evol. Microbiol.">
        <title>The Global Catalogue of Microorganisms (GCM) 10K type strain sequencing project: providing services to taxonomists for standard genome sequencing and annotation.</title>
        <authorList>
            <consortium name="The Broad Institute Genomics Platform"/>
            <consortium name="The Broad Institute Genome Sequencing Center for Infectious Disease"/>
            <person name="Wu L."/>
            <person name="Ma J."/>
        </authorList>
    </citation>
    <scope>NUCLEOTIDE SEQUENCE [LARGE SCALE GENOMIC DNA]</scope>
    <source>
        <strain evidence="11">CGMCC 1.15422</strain>
    </source>
</reference>
<dbReference type="PANTHER" id="PTHR10457:SF7">
    <property type="entry name" value="GALACTOKINASE-RELATED"/>
    <property type="match status" value="1"/>
</dbReference>
<dbReference type="InterPro" id="IPR019539">
    <property type="entry name" value="GalKase_N"/>
</dbReference>
<dbReference type="EC" id="2.7.1.6" evidence="6"/>
<keyword evidence="4" id="KW-0067">ATP-binding</keyword>
<proteinExistence type="inferred from homology"/>
<sequence length="406" mass="46217">MNVFYTFIIFEDIKLKNNVLSSIRSFKEKPNVFDNFKSEVVVESPGRINLIGEHTDYNEGFVLPTAIDKKIILKFQKNHTENFCRIYSETFNTGFEFQLDKAFEKGSDWENYILGVVKELQYHSSKLEGFDCLIESRLPVGAGISSSAALECGIASGLNELFDLGLDKLDIVKLSQKAENEFVGSNCGIMDQYSSVMSKEDHIILLDCRSLKSEFIPADFKDCKLLLLNTNVSHNLADSDYNSRREECEAAVAIIQKEMPEIKSVRDLSFEILNRFKDQLTGKMYERCLYVLKENERVLSAVKTLKSGSLKSFGDLMYSSHEGLQHNYEVSCPELDFLVDYSRDKEFIYGSRMMGGGFGGCTINLIEKDKIDDYIEEVSSAYFNKFNIKLDAISVHPDEGTKIFKK</sequence>
<protein>
    <recommendedName>
        <fullName evidence="6">Galactokinase</fullName>
        <ecNumber evidence="6">2.7.1.6</ecNumber>
    </recommendedName>
</protein>
<dbReference type="SUPFAM" id="SSF55060">
    <property type="entry name" value="GHMP Kinase, C-terminal domain"/>
    <property type="match status" value="1"/>
</dbReference>
<keyword evidence="3" id="KW-0418">Kinase</keyword>
<evidence type="ECO:0000256" key="5">
    <source>
        <dbReference type="ARBA" id="ARBA00023144"/>
    </source>
</evidence>
<name>A0ABQ1WE79_9FLAO</name>
<comment type="caution">
    <text evidence="10">The sequence shown here is derived from an EMBL/GenBank/DDBJ whole genome shotgun (WGS) entry which is preliminary data.</text>
</comment>
<keyword evidence="2" id="KW-0547">Nucleotide-binding</keyword>
<dbReference type="EMBL" id="BMIX01000001">
    <property type="protein sequence ID" value="GGG26235.1"/>
    <property type="molecule type" value="Genomic_DNA"/>
</dbReference>
<dbReference type="InterPro" id="IPR014721">
    <property type="entry name" value="Ribsml_uS5_D2-typ_fold_subgr"/>
</dbReference>
<dbReference type="InterPro" id="IPR006204">
    <property type="entry name" value="GHMP_kinase_N_dom"/>
</dbReference>
<keyword evidence="5" id="KW-0119">Carbohydrate metabolism</keyword>
<dbReference type="InterPro" id="IPR013750">
    <property type="entry name" value="GHMP_kinase_C_dom"/>
</dbReference>
<dbReference type="InterPro" id="IPR020568">
    <property type="entry name" value="Ribosomal_Su5_D2-typ_SF"/>
</dbReference>
<dbReference type="InterPro" id="IPR000705">
    <property type="entry name" value="Galactokinase"/>
</dbReference>
<gene>
    <name evidence="10" type="ORF">GCM10011532_07080</name>
</gene>
<evidence type="ECO:0000313" key="11">
    <source>
        <dbReference type="Proteomes" id="UP000605733"/>
    </source>
</evidence>
<dbReference type="SUPFAM" id="SSF54211">
    <property type="entry name" value="Ribosomal protein S5 domain 2-like"/>
    <property type="match status" value="1"/>
</dbReference>
<dbReference type="PROSITE" id="PS00106">
    <property type="entry name" value="GALACTOKINASE"/>
    <property type="match status" value="1"/>
</dbReference>
<dbReference type="Proteomes" id="UP000605733">
    <property type="component" value="Unassembled WGS sequence"/>
</dbReference>
<dbReference type="InterPro" id="IPR019741">
    <property type="entry name" value="Galactokinase_CS"/>
</dbReference>
<organism evidence="10 11">
    <name type="scientific">Christiangramia forsetii</name>
    <dbReference type="NCBI Taxonomy" id="411153"/>
    <lineage>
        <taxon>Bacteria</taxon>
        <taxon>Pseudomonadati</taxon>
        <taxon>Bacteroidota</taxon>
        <taxon>Flavobacteriia</taxon>
        <taxon>Flavobacteriales</taxon>
        <taxon>Flavobacteriaceae</taxon>
        <taxon>Christiangramia</taxon>
    </lineage>
</organism>
<dbReference type="InterPro" id="IPR036554">
    <property type="entry name" value="GHMP_kinase_C_sf"/>
</dbReference>
<evidence type="ECO:0000256" key="3">
    <source>
        <dbReference type="ARBA" id="ARBA00022777"/>
    </source>
</evidence>
<feature type="domain" description="Galactokinase N-terminal" evidence="9">
    <location>
        <begin position="36"/>
        <end position="73"/>
    </location>
</feature>
<evidence type="ECO:0000256" key="6">
    <source>
        <dbReference type="NCBIfam" id="TIGR00131"/>
    </source>
</evidence>
<dbReference type="PIRSF" id="PIRSF000530">
    <property type="entry name" value="Galactokinase"/>
    <property type="match status" value="1"/>
</dbReference>
<dbReference type="PRINTS" id="PR00473">
    <property type="entry name" value="GALCTOKINASE"/>
</dbReference>
<keyword evidence="5" id="KW-0299">Galactose metabolism</keyword>